<sequence length="77" mass="8541">MGAGETCGHTFTDRCMLRFLMQLGQLDGAADGVIRCKNGTCKQRQGDCRYPEKIVHAWVGLRIRTASVLCVQSLPDR</sequence>
<dbReference type="AlphaFoldDB" id="A0A0H3DQF9"/>
<name>A0A0H3DQF9_EDWTF</name>
<reference evidence="2" key="1">
    <citation type="submission" date="2010-08" db="EMBL/GenBank/DDBJ databases">
        <title>Genome comparisons of Edwardsiella bacteria analysed using deep sequencing technology.</title>
        <authorList>
            <person name="van Soest J.J."/>
            <person name="Henkel C.V."/>
            <person name="Jansen H.J."/>
            <person name="van den Hondel C.A.M.J.J."/>
            <person name="Bloemberg G.V."/>
            <person name="Meijer A.H."/>
            <person name="Spaink H.P."/>
        </authorList>
    </citation>
    <scope>NUCLEOTIDE SEQUENCE [LARGE SCALE GENOMIC DNA]</scope>
    <source>
        <strain evidence="2">FL6-60</strain>
    </source>
</reference>
<keyword evidence="2" id="KW-1185">Reference proteome</keyword>
<dbReference type="EMBL" id="CP002154">
    <property type="protein sequence ID" value="ADM41605.1"/>
    <property type="molecule type" value="Genomic_DNA"/>
</dbReference>
<proteinExistence type="predicted"/>
<gene>
    <name evidence="1" type="ordered locus">ETAF_1495</name>
</gene>
<evidence type="ECO:0000313" key="2">
    <source>
        <dbReference type="Proteomes" id="UP000002230"/>
    </source>
</evidence>
<organism evidence="1 2">
    <name type="scientific">Edwardsiella tarda (strain FL6-60)</name>
    <dbReference type="NCBI Taxonomy" id="718251"/>
    <lineage>
        <taxon>Bacteria</taxon>
        <taxon>Pseudomonadati</taxon>
        <taxon>Pseudomonadota</taxon>
        <taxon>Gammaproteobacteria</taxon>
        <taxon>Enterobacterales</taxon>
        <taxon>Hafniaceae</taxon>
        <taxon>Edwardsiella</taxon>
    </lineage>
</organism>
<reference evidence="1 2" key="2">
    <citation type="journal article" date="2011" name="BMC Immunol.">
        <title>Comparison of static immersion and intravenous injection systems for exposure of zebrafish embryos to the natural pathogen Edwardsiella tarda.</title>
        <authorList>
            <person name="van Soest J.J."/>
            <person name="Stockhammer O.W."/>
            <person name="Ordas A."/>
            <person name="Bloemberg G.V."/>
            <person name="Spaink H.P."/>
            <person name="Meijer A.H."/>
        </authorList>
    </citation>
    <scope>NUCLEOTIDE SEQUENCE [LARGE SCALE GENOMIC DNA]</scope>
    <source>
        <strain evidence="1 2">FL6-60</strain>
    </source>
</reference>
<dbReference type="Proteomes" id="UP000002230">
    <property type="component" value="Chromosome"/>
</dbReference>
<dbReference type="HOGENOM" id="CLU_198163_0_0_6"/>
<accession>A0A0H3DQF9</accession>
<dbReference type="PATRIC" id="fig|718251.5.peg.1547"/>
<protein>
    <submittedName>
        <fullName evidence="1">Uncharacterized protein</fullName>
    </submittedName>
</protein>
<evidence type="ECO:0000313" key="1">
    <source>
        <dbReference type="EMBL" id="ADM41605.1"/>
    </source>
</evidence>
<dbReference type="KEGG" id="etd:ETAF_1495"/>